<dbReference type="Proteomes" id="UP000292957">
    <property type="component" value="Unassembled WGS sequence"/>
</dbReference>
<organism evidence="1">
    <name type="scientific">Dichomitus squalens</name>
    <dbReference type="NCBI Taxonomy" id="114155"/>
    <lineage>
        <taxon>Eukaryota</taxon>
        <taxon>Fungi</taxon>
        <taxon>Dikarya</taxon>
        <taxon>Basidiomycota</taxon>
        <taxon>Agaricomycotina</taxon>
        <taxon>Agaricomycetes</taxon>
        <taxon>Polyporales</taxon>
        <taxon>Polyporaceae</taxon>
        <taxon>Dichomitus</taxon>
    </lineage>
</organism>
<accession>A0A4Q9MJ32</accession>
<protein>
    <submittedName>
        <fullName evidence="1">Uncharacterized protein</fullName>
    </submittedName>
</protein>
<dbReference type="AlphaFoldDB" id="A0A4Q9MJ32"/>
<name>A0A4Q9MJ32_9APHY</name>
<reference evidence="1" key="1">
    <citation type="submission" date="2019-01" db="EMBL/GenBank/DDBJ databases">
        <title>Draft genome sequences of three monokaryotic isolates of the white-rot basidiomycete fungus Dichomitus squalens.</title>
        <authorList>
            <consortium name="DOE Joint Genome Institute"/>
            <person name="Lopez S.C."/>
            <person name="Andreopoulos B."/>
            <person name="Pangilinan J."/>
            <person name="Lipzen A."/>
            <person name="Riley R."/>
            <person name="Ahrendt S."/>
            <person name="Ng V."/>
            <person name="Barry K."/>
            <person name="Daum C."/>
            <person name="Grigoriev I.V."/>
            <person name="Hilden K.S."/>
            <person name="Makela M.R."/>
            <person name="de Vries R.P."/>
        </authorList>
    </citation>
    <scope>NUCLEOTIDE SEQUENCE [LARGE SCALE GENOMIC DNA]</scope>
    <source>
        <strain evidence="1">OM18370.1</strain>
    </source>
</reference>
<dbReference type="EMBL" id="ML143442">
    <property type="protein sequence ID" value="TBU26698.1"/>
    <property type="molecule type" value="Genomic_DNA"/>
</dbReference>
<sequence length="60" mass="6431">MLETWDSGHLIVLELVRTTCTPARHTFLTDASYPMSAHCTGRPPCSPLGAACQCPKLSAS</sequence>
<evidence type="ECO:0000313" key="1">
    <source>
        <dbReference type="EMBL" id="TBU26698.1"/>
    </source>
</evidence>
<proteinExistence type="predicted"/>
<gene>
    <name evidence="1" type="ORF">BD311DRAFT_762007</name>
</gene>